<accession>A0ABT1W8N3</accession>
<sequence length="208" mass="22474">MASIAALALLILTRGSAMPLQRRRLFGFGSSLTDIHTAFGKVLASIQVLLPSVYPGARRSSSGKTFSAKFATYSNTPSILASTYTDPGFQPGTAHAANAVFRDMPGNGRQMHSAVVLGTRLIPTDLIAPSPGSIAGMHTPAIRYRGRDQHDSGGYLWVPELTGFPCRVSRIAVCHSDHRRIPPSRKRTSRTQRLITPLRDAGYGTLMK</sequence>
<dbReference type="RefSeq" id="WP_422864585.1">
    <property type="nucleotide sequence ID" value="NZ_JAMSKV010000010.1"/>
</dbReference>
<comment type="caution">
    <text evidence="1">The sequence shown here is derived from an EMBL/GenBank/DDBJ whole genome shotgun (WGS) entry which is preliminary data.</text>
</comment>
<gene>
    <name evidence="1" type="ORF">NFI95_11650</name>
</gene>
<evidence type="ECO:0000313" key="1">
    <source>
        <dbReference type="EMBL" id="MCQ8279098.1"/>
    </source>
</evidence>
<organism evidence="1 2">
    <name type="scientific">Endosaccharibacter trunci</name>
    <dbReference type="NCBI Taxonomy" id="2812733"/>
    <lineage>
        <taxon>Bacteria</taxon>
        <taxon>Pseudomonadati</taxon>
        <taxon>Pseudomonadota</taxon>
        <taxon>Alphaproteobacteria</taxon>
        <taxon>Acetobacterales</taxon>
        <taxon>Acetobacteraceae</taxon>
        <taxon>Endosaccharibacter</taxon>
    </lineage>
</organism>
<dbReference type="EMBL" id="JAMSKV010000010">
    <property type="protein sequence ID" value="MCQ8279098.1"/>
    <property type="molecule type" value="Genomic_DNA"/>
</dbReference>
<evidence type="ECO:0000313" key="2">
    <source>
        <dbReference type="Proteomes" id="UP001524587"/>
    </source>
</evidence>
<name>A0ABT1W8N3_9PROT</name>
<reference evidence="1 2" key="1">
    <citation type="submission" date="2022-06" db="EMBL/GenBank/DDBJ databases">
        <title>Endosaccharibacter gen. nov., sp. nov., endophytic bacteria isolated from sugarcane.</title>
        <authorList>
            <person name="Pitiwittayakul N."/>
            <person name="Yukphan P."/>
            <person name="Charoenyingcharoen P."/>
            <person name="Tanasupawat S."/>
        </authorList>
    </citation>
    <scope>NUCLEOTIDE SEQUENCE [LARGE SCALE GENOMIC DNA]</scope>
    <source>
        <strain evidence="1 2">KSS8</strain>
    </source>
</reference>
<protein>
    <submittedName>
        <fullName evidence="1">Uncharacterized protein</fullName>
    </submittedName>
</protein>
<proteinExistence type="predicted"/>
<dbReference type="Proteomes" id="UP001524587">
    <property type="component" value="Unassembled WGS sequence"/>
</dbReference>
<keyword evidence="2" id="KW-1185">Reference proteome</keyword>